<accession>A0ABX2C0I4</accession>
<dbReference type="PANTHER" id="PTHR47894">
    <property type="entry name" value="HTH-TYPE TRANSCRIPTIONAL REGULATOR GADX"/>
    <property type="match status" value="1"/>
</dbReference>
<protein>
    <submittedName>
        <fullName evidence="5">Helix-turn-helix domain-containing protein</fullName>
    </submittedName>
</protein>
<proteinExistence type="predicted"/>
<dbReference type="Pfam" id="PF12625">
    <property type="entry name" value="Arabinose_bd"/>
    <property type="match status" value="1"/>
</dbReference>
<name>A0ABX2C0I4_9BURK</name>
<evidence type="ECO:0000313" key="5">
    <source>
        <dbReference type="EMBL" id="NPT46595.1"/>
    </source>
</evidence>
<keyword evidence="2" id="KW-0238">DNA-binding</keyword>
<organism evidence="5 6">
    <name type="scientific">Paraburkholderia solitsugae</name>
    <dbReference type="NCBI Taxonomy" id="2675748"/>
    <lineage>
        <taxon>Bacteria</taxon>
        <taxon>Pseudomonadati</taxon>
        <taxon>Pseudomonadota</taxon>
        <taxon>Betaproteobacteria</taxon>
        <taxon>Burkholderiales</taxon>
        <taxon>Burkholderiaceae</taxon>
        <taxon>Paraburkholderia</taxon>
    </lineage>
</organism>
<sequence length="346" mass="38642">MTFWDFSRGSASSRLLVEYGVERGYPAVELLKGSDLTLGQLDDPKAELTAAQELRITNNLLNLADDSWGLGIRMGLRYHLSAYGIWGYGLLSSATTEDALTLALRFIPLTYAFTLISYHEEGAFGILSFGEPDFQLGLRRFFVERDMTAAAVLLREITGPDFKIARVTFRAEPNRKAADPDEVNRAFDANPYYGAATNSLAFDRAYLRRVLPQANPVTASMCEQMCAELVERRRSRSSTAGIVRQYLGVSGSSFPDLSAMARILNVSERTLKRRLQEEGTSFRTLLAESRCSAAESLLKDHRLTMTDIAARLGFSDSSTFSQAFKRWYGVAPQVYRKAGLRKMSDR</sequence>
<evidence type="ECO:0000256" key="1">
    <source>
        <dbReference type="ARBA" id="ARBA00023015"/>
    </source>
</evidence>
<evidence type="ECO:0000256" key="3">
    <source>
        <dbReference type="ARBA" id="ARBA00023163"/>
    </source>
</evidence>
<keyword evidence="6" id="KW-1185">Reference proteome</keyword>
<dbReference type="InterPro" id="IPR009057">
    <property type="entry name" value="Homeodomain-like_sf"/>
</dbReference>
<gene>
    <name evidence="5" type="ORF">GNZ12_35840</name>
</gene>
<evidence type="ECO:0000259" key="4">
    <source>
        <dbReference type="PROSITE" id="PS01124"/>
    </source>
</evidence>
<comment type="caution">
    <text evidence="5">The sequence shown here is derived from an EMBL/GenBank/DDBJ whole genome shotgun (WGS) entry which is preliminary data.</text>
</comment>
<evidence type="ECO:0000313" key="6">
    <source>
        <dbReference type="Proteomes" id="UP000652198"/>
    </source>
</evidence>
<dbReference type="PRINTS" id="PR00032">
    <property type="entry name" value="HTHARAC"/>
</dbReference>
<dbReference type="Proteomes" id="UP000652198">
    <property type="component" value="Unassembled WGS sequence"/>
</dbReference>
<dbReference type="InterPro" id="IPR032687">
    <property type="entry name" value="AraC-type_N"/>
</dbReference>
<reference evidence="5 6" key="1">
    <citation type="submission" date="2019-11" db="EMBL/GenBank/DDBJ databases">
        <title>Metabolism of dissolved organic matter in forest soils.</title>
        <authorList>
            <person name="Cyle K.T."/>
            <person name="Wilhelm R.C."/>
            <person name="Martinez C.E."/>
        </authorList>
    </citation>
    <scope>NUCLEOTIDE SEQUENCE [LARGE SCALE GENOMIC DNA]</scope>
    <source>
        <strain evidence="5 6">1N</strain>
    </source>
</reference>
<dbReference type="EMBL" id="WOEY01000136">
    <property type="protein sequence ID" value="NPT46595.1"/>
    <property type="molecule type" value="Genomic_DNA"/>
</dbReference>
<feature type="domain" description="HTH araC/xylS-type" evidence="4">
    <location>
        <begin position="241"/>
        <end position="338"/>
    </location>
</feature>
<keyword evidence="1" id="KW-0805">Transcription regulation</keyword>
<dbReference type="Pfam" id="PF12833">
    <property type="entry name" value="HTH_18"/>
    <property type="match status" value="1"/>
</dbReference>
<dbReference type="PROSITE" id="PS01124">
    <property type="entry name" value="HTH_ARAC_FAMILY_2"/>
    <property type="match status" value="1"/>
</dbReference>
<dbReference type="PANTHER" id="PTHR47894:SF1">
    <property type="entry name" value="HTH-TYPE TRANSCRIPTIONAL REGULATOR VQSM"/>
    <property type="match status" value="1"/>
</dbReference>
<dbReference type="Gene3D" id="1.10.10.60">
    <property type="entry name" value="Homeodomain-like"/>
    <property type="match status" value="1"/>
</dbReference>
<dbReference type="InterPro" id="IPR018060">
    <property type="entry name" value="HTH_AraC"/>
</dbReference>
<dbReference type="InterPro" id="IPR020449">
    <property type="entry name" value="Tscrpt_reg_AraC-type_HTH"/>
</dbReference>
<dbReference type="RefSeq" id="WP_172316708.1">
    <property type="nucleotide sequence ID" value="NZ_WOEY01000136.1"/>
</dbReference>
<dbReference type="SUPFAM" id="SSF46689">
    <property type="entry name" value="Homeodomain-like"/>
    <property type="match status" value="1"/>
</dbReference>
<evidence type="ECO:0000256" key="2">
    <source>
        <dbReference type="ARBA" id="ARBA00023125"/>
    </source>
</evidence>
<keyword evidence="3" id="KW-0804">Transcription</keyword>
<dbReference type="SMART" id="SM00342">
    <property type="entry name" value="HTH_ARAC"/>
    <property type="match status" value="1"/>
</dbReference>